<keyword evidence="3" id="KW-0012">Acyltransferase</keyword>
<evidence type="ECO:0000313" key="3">
    <source>
        <dbReference type="EMBL" id="PZD72927.1"/>
    </source>
</evidence>
<dbReference type="InterPro" id="IPR038765">
    <property type="entry name" value="Papain-like_cys_pep_sf"/>
</dbReference>
<sequence length="740" mass="82554">MSTALRQRFQQLRFPKTSSHAVALVEDSVALRVSVQALVSVGILATDMAAATGNGLWAIPLSLMGAAWSYRQRRRRNLGAKIGIAVGMLLVLFFFLSRLVTQLGDSRVALAELLIQLQVLHTFDMPRRKDLGYSAVIGVILLGVAATISETTAFGGFLLLFLAIALPVLMLDYRSRLGLGAVKQQISLAPRRLLGVLLTVVILGLTIFALLPRLPGYQIRTFPVSNPIEFQGQFDGQKIVNPGYVKGDPSQAGEGGQTFADGAETGQLDSEFYSGFNQTMNQNLRGSLTPKVVMRVRSQAEGFWRVLSFDQYTGQGWTISRNDNVKTLKRPAWSYRFFTPPTVAQGQSKEIVQTYSILADFPNLIPALSQPKEIYFPTREIAVDLEGSLRSPVQLEEGLTYTVISEVPYRDRTLLSQATTDYPAKIQPYLQIPVEIAQPVRQQAEELLSKADQMPTSAYEKSLFLAQALKQNYTLQPNLPPLTDDQDLVDAFLFQYEGGYPDHFSTTLTVMLRSLGIPARLTTGFGSGQFNALTGMYVVKNTDAYAITEVYFPKYGWFAFDPIPGHALVPPSVEQNQTFTVLRQFWNWVAGWLPSPLTGLLSGLFALIASAFARLSLLSGWQGIVTGLLLVVGLVFAGWLGRLLWRSWRYRRWLSTLPPIVRLYQQMLKQLRERGLPKRSQQTPQEYVQQIQQQSPGLADIVAEISHAYVGWRYGGRPANLPYLRQQLRALMKMRSRSVK</sequence>
<dbReference type="InterPro" id="IPR002931">
    <property type="entry name" value="Transglutaminase-like"/>
</dbReference>
<accession>A0A2W1JX51</accession>
<dbReference type="Gene3D" id="3.10.620.30">
    <property type="match status" value="1"/>
</dbReference>
<protein>
    <submittedName>
        <fullName evidence="3">Protein-glutamine gamma-glutamyltransferase</fullName>
        <ecNumber evidence="3">2.3.2.13</ecNumber>
    </submittedName>
</protein>
<name>A0A2W1JX51_9CYAN</name>
<evidence type="ECO:0000256" key="1">
    <source>
        <dbReference type="SAM" id="Phobius"/>
    </source>
</evidence>
<reference evidence="3 4" key="1">
    <citation type="journal article" date="2018" name="Sci. Rep.">
        <title>A novel species of the marine cyanobacterium Acaryochloris with a unique pigment content and lifestyle.</title>
        <authorList>
            <person name="Partensky F."/>
            <person name="Six C."/>
            <person name="Ratin M."/>
            <person name="Garczarek L."/>
            <person name="Vaulot D."/>
            <person name="Probert I."/>
            <person name="Calteau A."/>
            <person name="Gourvil P."/>
            <person name="Marie D."/>
            <person name="Grebert T."/>
            <person name="Bouchier C."/>
            <person name="Le Panse S."/>
            <person name="Gachenot M."/>
            <person name="Rodriguez F."/>
            <person name="Garrido J.L."/>
        </authorList>
    </citation>
    <scope>NUCLEOTIDE SEQUENCE [LARGE SCALE GENOMIC DNA]</scope>
    <source>
        <strain evidence="3 4">RCC1774</strain>
    </source>
</reference>
<keyword evidence="1" id="KW-0472">Membrane</keyword>
<dbReference type="AlphaFoldDB" id="A0A2W1JX51"/>
<dbReference type="EC" id="2.3.2.13" evidence="3"/>
<dbReference type="PANTHER" id="PTHR42736">
    <property type="entry name" value="PROTEIN-GLUTAMINE GAMMA-GLUTAMYLTRANSFERASE"/>
    <property type="match status" value="1"/>
</dbReference>
<dbReference type="PANTHER" id="PTHR42736:SF1">
    <property type="entry name" value="PROTEIN-GLUTAMINE GAMMA-GLUTAMYLTRANSFERASE"/>
    <property type="match status" value="1"/>
</dbReference>
<feature type="transmembrane region" description="Helical" evidence="1">
    <location>
        <begin position="155"/>
        <end position="173"/>
    </location>
</feature>
<dbReference type="Pfam" id="PF13559">
    <property type="entry name" value="DUF4129"/>
    <property type="match status" value="1"/>
</dbReference>
<proteinExistence type="predicted"/>
<organism evidence="3 4">
    <name type="scientific">Acaryochloris thomasi RCC1774</name>
    <dbReference type="NCBI Taxonomy" id="1764569"/>
    <lineage>
        <taxon>Bacteria</taxon>
        <taxon>Bacillati</taxon>
        <taxon>Cyanobacteriota</taxon>
        <taxon>Cyanophyceae</taxon>
        <taxon>Acaryochloridales</taxon>
        <taxon>Acaryochloridaceae</taxon>
        <taxon>Acaryochloris</taxon>
        <taxon>Acaryochloris thomasi</taxon>
    </lineage>
</organism>
<feature type="domain" description="Transglutaminase-like" evidence="2">
    <location>
        <begin position="493"/>
        <end position="564"/>
    </location>
</feature>
<dbReference type="Pfam" id="PF11992">
    <property type="entry name" value="TgpA_N"/>
    <property type="match status" value="1"/>
</dbReference>
<feature type="transmembrane region" description="Helical" evidence="1">
    <location>
        <begin position="193"/>
        <end position="211"/>
    </location>
</feature>
<dbReference type="Proteomes" id="UP000248857">
    <property type="component" value="Unassembled WGS sequence"/>
</dbReference>
<dbReference type="GO" id="GO:0003810">
    <property type="term" value="F:protein-glutamine gamma-glutamyltransferase activity"/>
    <property type="evidence" value="ECO:0007669"/>
    <property type="project" value="UniProtKB-EC"/>
</dbReference>
<comment type="caution">
    <text evidence="3">The sequence shown here is derived from an EMBL/GenBank/DDBJ whole genome shotgun (WGS) entry which is preliminary data.</text>
</comment>
<feature type="transmembrane region" description="Helical" evidence="1">
    <location>
        <begin position="624"/>
        <end position="645"/>
    </location>
</feature>
<dbReference type="RefSeq" id="WP_110986543.1">
    <property type="nucleotide sequence ID" value="NZ_CAWNWM010000007.1"/>
</dbReference>
<keyword evidence="1" id="KW-1133">Transmembrane helix</keyword>
<evidence type="ECO:0000313" key="4">
    <source>
        <dbReference type="Proteomes" id="UP000248857"/>
    </source>
</evidence>
<keyword evidence="3" id="KW-0808">Transferase</keyword>
<dbReference type="Pfam" id="PF01841">
    <property type="entry name" value="Transglut_core"/>
    <property type="match status" value="1"/>
</dbReference>
<dbReference type="OrthoDB" id="9804872at2"/>
<feature type="transmembrane region" description="Helical" evidence="1">
    <location>
        <begin position="82"/>
        <end position="100"/>
    </location>
</feature>
<gene>
    <name evidence="3" type="primary">tgpA_2</name>
    <name evidence="3" type="ORF">C1752_02846</name>
</gene>
<keyword evidence="4" id="KW-1185">Reference proteome</keyword>
<dbReference type="EMBL" id="PQWO01000007">
    <property type="protein sequence ID" value="PZD72927.1"/>
    <property type="molecule type" value="Genomic_DNA"/>
</dbReference>
<feature type="transmembrane region" description="Helical" evidence="1">
    <location>
        <begin position="585"/>
        <end position="612"/>
    </location>
</feature>
<dbReference type="InterPro" id="IPR025403">
    <property type="entry name" value="TgpA-like_C"/>
</dbReference>
<feature type="transmembrane region" description="Helical" evidence="1">
    <location>
        <begin position="131"/>
        <end position="148"/>
    </location>
</feature>
<dbReference type="InterPro" id="IPR052901">
    <property type="entry name" value="Bact_TGase-like"/>
</dbReference>
<dbReference type="InterPro" id="IPR021878">
    <property type="entry name" value="TgpA_N"/>
</dbReference>
<keyword evidence="1" id="KW-0812">Transmembrane</keyword>
<dbReference type="SUPFAM" id="SSF54001">
    <property type="entry name" value="Cysteine proteinases"/>
    <property type="match status" value="1"/>
</dbReference>
<evidence type="ECO:0000259" key="2">
    <source>
        <dbReference type="SMART" id="SM00460"/>
    </source>
</evidence>
<dbReference type="SMART" id="SM00460">
    <property type="entry name" value="TGc"/>
    <property type="match status" value="1"/>
</dbReference>